<protein>
    <submittedName>
        <fullName evidence="6">TonB-linked SusC/RagA family outer membrane protein</fullName>
    </submittedName>
</protein>
<dbReference type="NCBIfam" id="TIGR04056">
    <property type="entry name" value="OMP_RagA_SusC"/>
    <property type="match status" value="1"/>
</dbReference>
<proteinExistence type="inferred from homology"/>
<dbReference type="SUPFAM" id="SSF49464">
    <property type="entry name" value="Carboxypeptidase regulatory domain-like"/>
    <property type="match status" value="1"/>
</dbReference>
<feature type="domain" description="TonB-dependent receptor-like beta-barrel" evidence="4">
    <location>
        <begin position="476"/>
        <end position="1021"/>
    </location>
</feature>
<dbReference type="AlphaFoldDB" id="A0A497Y4U1"/>
<evidence type="ECO:0000313" key="7">
    <source>
        <dbReference type="Proteomes" id="UP000273898"/>
    </source>
</evidence>
<evidence type="ECO:0000256" key="1">
    <source>
        <dbReference type="PROSITE-ProRule" id="PRU01360"/>
    </source>
</evidence>
<dbReference type="InterPro" id="IPR000531">
    <property type="entry name" value="Beta-barrel_TonB"/>
</dbReference>
<dbReference type="InterPro" id="IPR008969">
    <property type="entry name" value="CarboxyPept-like_regulatory"/>
</dbReference>
<dbReference type="Pfam" id="PF07715">
    <property type="entry name" value="Plug"/>
    <property type="match status" value="1"/>
</dbReference>
<comment type="caution">
    <text evidence="6">The sequence shown here is derived from an EMBL/GenBank/DDBJ whole genome shotgun (WGS) entry which is preliminary data.</text>
</comment>
<sequence length="1078" mass="117643">MHNTSLDLIYETGYQKPRSLNNQILTLKLISMRGRFTFVFFIYCIMALPLALLAQDIPVTGKVTEQNGSPLPGVTVKLDGTTRAASTDANGVFSIQAPVGGKLTISLIGMATQTVTVPAGGRINVSLAASSNDLTEVVVVGYGTQKKALVTGSISSVKAKDLESMPINRVEQALQGRTSGLTIASGNGQPGSASTVRVRGFTSFASSGNNDPLWVVDGVIVDNGGIGYLNQSDIESIEVLKDAASQAIYGARAANGVIIVSTKKGKEGRLSINYNGFYGTQAPAKKLKLLNANEYAMIRNEAYSNSFNAATDGTFTLPYANPSSYGEGTDWQSVVFNDDARRQTHEFSVSGGTNKSTFYTSFGYIDQEGIVATPISNFNRANIRLNSTFKPAKWISFGENLGYSHSVNSSLGNTNSEFGGPLSSAIHLDPITPVIQTDPTLIGKSPYTIANIIKDPATGFPYGISGPVGQEMSNPLAYIQTRLGNYGWDHNIVGNAFLEIEPIENLKFRSSLGAKLAFYGSESYTPLFWLSPSNTNSKANFYREMNMTLNYNWENTISYSKSFGKHHAYAIFGQGYYMDNNNRGLNVRFNNIIAQDFYQANLNYKPATADIQGDGSDGTLHVVNSLFTRVTYDYDEKYLFTGIIRRDGSSRFGTNNRFGYFPSASIGWVPTKEAFWKENKVVNFLKLRGSYGITGNDAIGDFSYVSLVNSGRNYTFGTTDVSTIGWSPAALSNPDLKWEETHQTDIGLDATLFNDFTLSASYFKKKTIGVLQTPSIPLYLGAAGGAAENVGDMQNTGIEFELGYRKKIGELNLGINANISTLKNKVTKLLPGREFIEDNAQSFQGMGNFTRTGLGRAFNEFYGYEVAGIFQSQAEVNAYKGPGGTVLQPSAKPGDIKFANLDGNETINGSDRTYLGSPLPKYTYGITINLAYKNFDFVAFGNGVGGNMIFQGLRRLDVTYGNWQQSILDRWTPTNTSTDVPRVADKDLNGNYTKFSKNYLEKGDYFRLKTLQVGYNLPANVIKKIGAQKVRVYLMSENLWTITKYTGYDPEIGGTVLGVDRGVYPQARSFMVGLNVGF</sequence>
<dbReference type="SUPFAM" id="SSF56935">
    <property type="entry name" value="Porins"/>
    <property type="match status" value="1"/>
</dbReference>
<organism evidence="6 7">
    <name type="scientific">Pedobacter alluvionis</name>
    <dbReference type="NCBI Taxonomy" id="475253"/>
    <lineage>
        <taxon>Bacteria</taxon>
        <taxon>Pseudomonadati</taxon>
        <taxon>Bacteroidota</taxon>
        <taxon>Sphingobacteriia</taxon>
        <taxon>Sphingobacteriales</taxon>
        <taxon>Sphingobacteriaceae</taxon>
        <taxon>Pedobacter</taxon>
    </lineage>
</organism>
<dbReference type="Gene3D" id="2.170.130.10">
    <property type="entry name" value="TonB-dependent receptor, plug domain"/>
    <property type="match status" value="1"/>
</dbReference>
<evidence type="ECO:0000259" key="4">
    <source>
        <dbReference type="Pfam" id="PF00593"/>
    </source>
</evidence>
<dbReference type="GO" id="GO:0009279">
    <property type="term" value="C:cell outer membrane"/>
    <property type="evidence" value="ECO:0007669"/>
    <property type="project" value="UniProtKB-SubCell"/>
</dbReference>
<evidence type="ECO:0000313" key="6">
    <source>
        <dbReference type="EMBL" id="RLJ77127.1"/>
    </source>
</evidence>
<dbReference type="NCBIfam" id="TIGR04057">
    <property type="entry name" value="SusC_RagA_signa"/>
    <property type="match status" value="1"/>
</dbReference>
<feature type="transmembrane region" description="Helical" evidence="3">
    <location>
        <begin position="36"/>
        <end position="54"/>
    </location>
</feature>
<evidence type="ECO:0000256" key="2">
    <source>
        <dbReference type="RuleBase" id="RU003357"/>
    </source>
</evidence>
<dbReference type="Pfam" id="PF00593">
    <property type="entry name" value="TonB_dep_Rec_b-barrel"/>
    <property type="match status" value="1"/>
</dbReference>
<keyword evidence="2" id="KW-0798">TonB box</keyword>
<reference evidence="6 7" key="1">
    <citation type="submission" date="2018-10" db="EMBL/GenBank/DDBJ databases">
        <title>Genomic Encyclopedia of Archaeal and Bacterial Type Strains, Phase II (KMG-II): from individual species to whole genera.</title>
        <authorList>
            <person name="Goeker M."/>
        </authorList>
    </citation>
    <scope>NUCLEOTIDE SEQUENCE [LARGE SCALE GENOMIC DNA]</scope>
    <source>
        <strain evidence="6 7">DSM 19624</strain>
    </source>
</reference>
<comment type="subcellular location">
    <subcellularLocation>
        <location evidence="1">Cell outer membrane</location>
        <topology evidence="1">Multi-pass membrane protein</topology>
    </subcellularLocation>
</comment>
<gene>
    <name evidence="6" type="ORF">BCL90_2196</name>
</gene>
<accession>A0A497Y4U1</accession>
<dbReference type="InterPro" id="IPR039426">
    <property type="entry name" value="TonB-dep_rcpt-like"/>
</dbReference>
<dbReference type="Gene3D" id="2.60.40.1120">
    <property type="entry name" value="Carboxypeptidase-like, regulatory domain"/>
    <property type="match status" value="1"/>
</dbReference>
<keyword evidence="3" id="KW-1133">Transmembrane helix</keyword>
<dbReference type="InterPro" id="IPR023996">
    <property type="entry name" value="TonB-dep_OMP_SusC/RagA"/>
</dbReference>
<comment type="similarity">
    <text evidence="1 2">Belongs to the TonB-dependent receptor family.</text>
</comment>
<dbReference type="Pfam" id="PF13715">
    <property type="entry name" value="CarbopepD_reg_2"/>
    <property type="match status" value="1"/>
</dbReference>
<keyword evidence="1" id="KW-0813">Transport</keyword>
<dbReference type="Proteomes" id="UP000273898">
    <property type="component" value="Unassembled WGS sequence"/>
</dbReference>
<dbReference type="EMBL" id="RCCK01000011">
    <property type="protein sequence ID" value="RLJ77127.1"/>
    <property type="molecule type" value="Genomic_DNA"/>
</dbReference>
<dbReference type="PROSITE" id="PS52016">
    <property type="entry name" value="TONB_DEPENDENT_REC_3"/>
    <property type="match status" value="1"/>
</dbReference>
<evidence type="ECO:0000256" key="3">
    <source>
        <dbReference type="SAM" id="Phobius"/>
    </source>
</evidence>
<dbReference type="InterPro" id="IPR037066">
    <property type="entry name" value="Plug_dom_sf"/>
</dbReference>
<keyword evidence="1 2" id="KW-0472">Membrane</keyword>
<keyword evidence="1" id="KW-0998">Cell outer membrane</keyword>
<keyword evidence="1" id="KW-1134">Transmembrane beta strand</keyword>
<dbReference type="InterPro" id="IPR023997">
    <property type="entry name" value="TonB-dep_OMP_SusC/RagA_CS"/>
</dbReference>
<evidence type="ECO:0000259" key="5">
    <source>
        <dbReference type="Pfam" id="PF07715"/>
    </source>
</evidence>
<name>A0A497Y4U1_9SPHI</name>
<dbReference type="InterPro" id="IPR012910">
    <property type="entry name" value="Plug_dom"/>
</dbReference>
<keyword evidence="1 3" id="KW-0812">Transmembrane</keyword>
<feature type="domain" description="TonB-dependent receptor plug" evidence="5">
    <location>
        <begin position="150"/>
        <end position="257"/>
    </location>
</feature>